<keyword evidence="2" id="KW-0479">Metal-binding</keyword>
<dbReference type="Gene3D" id="1.10.630.10">
    <property type="entry name" value="Cytochrome P450"/>
    <property type="match status" value="1"/>
</dbReference>
<dbReference type="Pfam" id="PF00067">
    <property type="entry name" value="p450"/>
    <property type="match status" value="1"/>
</dbReference>
<name>A0ABZ2KHL1_9BACT</name>
<reference evidence="3 4" key="1">
    <citation type="submission" date="2021-12" db="EMBL/GenBank/DDBJ databases">
        <title>Discovery of the Pendulisporaceae a myxobacterial family with distinct sporulation behavior and unique specialized metabolism.</title>
        <authorList>
            <person name="Garcia R."/>
            <person name="Popoff A."/>
            <person name="Bader C.D."/>
            <person name="Loehr J."/>
            <person name="Walesch S."/>
            <person name="Walt C."/>
            <person name="Boldt J."/>
            <person name="Bunk B."/>
            <person name="Haeckl F.J.F.P.J."/>
            <person name="Gunesch A.P."/>
            <person name="Birkelbach J."/>
            <person name="Nuebel U."/>
            <person name="Pietschmann T."/>
            <person name="Bach T."/>
            <person name="Mueller R."/>
        </authorList>
    </citation>
    <scope>NUCLEOTIDE SEQUENCE [LARGE SCALE GENOMIC DNA]</scope>
    <source>
        <strain evidence="3 4">MSr12523</strain>
    </source>
</reference>
<dbReference type="InterPro" id="IPR036396">
    <property type="entry name" value="Cyt_P450_sf"/>
</dbReference>
<dbReference type="PANTHER" id="PTHR46696">
    <property type="entry name" value="P450, PUTATIVE (EUROFUNG)-RELATED"/>
    <property type="match status" value="1"/>
</dbReference>
<proteinExistence type="inferred from homology"/>
<evidence type="ECO:0000313" key="3">
    <source>
        <dbReference type="EMBL" id="WXA98163.1"/>
    </source>
</evidence>
<dbReference type="Proteomes" id="UP001379533">
    <property type="component" value="Chromosome"/>
</dbReference>
<evidence type="ECO:0000256" key="2">
    <source>
        <dbReference type="RuleBase" id="RU000461"/>
    </source>
</evidence>
<evidence type="ECO:0000313" key="4">
    <source>
        <dbReference type="Proteomes" id="UP001379533"/>
    </source>
</evidence>
<organism evidence="3 4">
    <name type="scientific">Pendulispora brunnea</name>
    <dbReference type="NCBI Taxonomy" id="2905690"/>
    <lineage>
        <taxon>Bacteria</taxon>
        <taxon>Pseudomonadati</taxon>
        <taxon>Myxococcota</taxon>
        <taxon>Myxococcia</taxon>
        <taxon>Myxococcales</taxon>
        <taxon>Sorangiineae</taxon>
        <taxon>Pendulisporaceae</taxon>
        <taxon>Pendulispora</taxon>
    </lineage>
</organism>
<dbReference type="EMBL" id="CP089982">
    <property type="protein sequence ID" value="WXA98163.1"/>
    <property type="molecule type" value="Genomic_DNA"/>
</dbReference>
<dbReference type="PANTHER" id="PTHR46696:SF1">
    <property type="entry name" value="CYTOCHROME P450 YJIB-RELATED"/>
    <property type="match status" value="1"/>
</dbReference>
<keyword evidence="2" id="KW-0349">Heme</keyword>
<dbReference type="CDD" id="cd11031">
    <property type="entry name" value="Cyp158A-like"/>
    <property type="match status" value="1"/>
</dbReference>
<dbReference type="SUPFAM" id="SSF48264">
    <property type="entry name" value="Cytochrome P450"/>
    <property type="match status" value="1"/>
</dbReference>
<dbReference type="InterPro" id="IPR001128">
    <property type="entry name" value="Cyt_P450"/>
</dbReference>
<keyword evidence="2" id="KW-0408">Iron</keyword>
<dbReference type="PRINTS" id="PR00359">
    <property type="entry name" value="BP450"/>
</dbReference>
<dbReference type="PROSITE" id="PS00086">
    <property type="entry name" value="CYTOCHROME_P450"/>
    <property type="match status" value="1"/>
</dbReference>
<comment type="similarity">
    <text evidence="1 2">Belongs to the cytochrome P450 family.</text>
</comment>
<sequence>MTACPHFPFADRPGMALDSEYLQCFREQPLVPVQLSNGRQALLVTRHADVKRVLSDPRFSREAWAGGTLMARDSKSLALATSDAPVHTRRRRAVQAAFAPRQAEMDRSRIEALTEELLDAVEAAGSPVDLIATFTLPLPYSFTCEMLGIPKSDIPLLHPWVDVMMSAGLFSREEIAEAQRKMFGYFNEHLRIKRELLAAGAPADDLLTKLLAMSGEDRLTDEELVVMGFGLMIAGGETTMNHLALAIYHLLRHPELAARLRQDPARIPSTVEELLRWVWFNATGGQPHVALEAVDLPGGRIEAGQVVIPLMDSANRDPAVFGHDAFDPDRAPNPHLGFGHGRHMCLGASHARAELQIALAALLRRFPNLELAVPEEKLEWRSGMFIRGLWKLPVRWSK</sequence>
<evidence type="ECO:0000256" key="1">
    <source>
        <dbReference type="ARBA" id="ARBA00010617"/>
    </source>
</evidence>
<keyword evidence="4" id="KW-1185">Reference proteome</keyword>
<accession>A0ABZ2KHL1</accession>
<dbReference type="InterPro" id="IPR017972">
    <property type="entry name" value="Cyt_P450_CS"/>
</dbReference>
<protein>
    <submittedName>
        <fullName evidence="3">Cytochrome P450</fullName>
    </submittedName>
</protein>
<keyword evidence="2" id="KW-0503">Monooxygenase</keyword>
<dbReference type="InterPro" id="IPR002397">
    <property type="entry name" value="Cyt_P450_B"/>
</dbReference>
<dbReference type="RefSeq" id="WP_394848775.1">
    <property type="nucleotide sequence ID" value="NZ_CP089982.1"/>
</dbReference>
<gene>
    <name evidence="3" type="ORF">LZC95_15125</name>
</gene>
<keyword evidence="2" id="KW-0560">Oxidoreductase</keyword>